<proteinExistence type="predicted"/>
<dbReference type="Pfam" id="PF02517">
    <property type="entry name" value="Rce1-like"/>
    <property type="match status" value="1"/>
</dbReference>
<sequence>FGALHFPALRVQLKRLGFLHPAAWVGLLALAPLLGINYVYHGWLTGLDGVADWNPVAKLRGAGMGEPALIFLFCVCPAVLEEVAFRGLVQHWLQAAIRPAKALLLASGLFMALHFSIVSAPYLFAVGMLLGWTKWKTGSLYPAMAIHFIHNLVVLELFWR</sequence>
<name>A0A0F9BBE2_9ZZZZ</name>
<gene>
    <name evidence="3" type="ORF">LCGC14_2467800</name>
</gene>
<keyword evidence="1" id="KW-0472">Membrane</keyword>
<comment type="caution">
    <text evidence="3">The sequence shown here is derived from an EMBL/GenBank/DDBJ whole genome shotgun (WGS) entry which is preliminary data.</text>
</comment>
<keyword evidence="1" id="KW-1133">Transmembrane helix</keyword>
<dbReference type="AlphaFoldDB" id="A0A0F9BBE2"/>
<feature type="transmembrane region" description="Helical" evidence="1">
    <location>
        <begin position="68"/>
        <end position="89"/>
    </location>
</feature>
<evidence type="ECO:0000313" key="3">
    <source>
        <dbReference type="EMBL" id="KKL19209.1"/>
    </source>
</evidence>
<protein>
    <recommendedName>
        <fullName evidence="2">CAAX prenyl protease 2/Lysostaphin resistance protein A-like domain-containing protein</fullName>
    </recommendedName>
</protein>
<dbReference type="PANTHER" id="PTHR36435:SF1">
    <property type="entry name" value="CAAX AMINO TERMINAL PROTEASE FAMILY PROTEIN"/>
    <property type="match status" value="1"/>
</dbReference>
<feature type="transmembrane region" description="Helical" evidence="1">
    <location>
        <begin position="109"/>
        <end position="133"/>
    </location>
</feature>
<dbReference type="GO" id="GO:0004175">
    <property type="term" value="F:endopeptidase activity"/>
    <property type="evidence" value="ECO:0007669"/>
    <property type="project" value="UniProtKB-ARBA"/>
</dbReference>
<feature type="transmembrane region" description="Helical" evidence="1">
    <location>
        <begin position="139"/>
        <end position="159"/>
    </location>
</feature>
<feature type="non-terminal residue" evidence="3">
    <location>
        <position position="1"/>
    </location>
</feature>
<dbReference type="InterPro" id="IPR052710">
    <property type="entry name" value="CAAX_protease"/>
</dbReference>
<organism evidence="3">
    <name type="scientific">marine sediment metagenome</name>
    <dbReference type="NCBI Taxonomy" id="412755"/>
    <lineage>
        <taxon>unclassified sequences</taxon>
        <taxon>metagenomes</taxon>
        <taxon>ecological metagenomes</taxon>
    </lineage>
</organism>
<accession>A0A0F9BBE2</accession>
<feature type="transmembrane region" description="Helical" evidence="1">
    <location>
        <begin position="21"/>
        <end position="40"/>
    </location>
</feature>
<reference evidence="3" key="1">
    <citation type="journal article" date="2015" name="Nature">
        <title>Complex archaea that bridge the gap between prokaryotes and eukaryotes.</title>
        <authorList>
            <person name="Spang A."/>
            <person name="Saw J.H."/>
            <person name="Jorgensen S.L."/>
            <person name="Zaremba-Niedzwiedzka K."/>
            <person name="Martijn J."/>
            <person name="Lind A.E."/>
            <person name="van Eijk R."/>
            <person name="Schleper C."/>
            <person name="Guy L."/>
            <person name="Ettema T.J."/>
        </authorList>
    </citation>
    <scope>NUCLEOTIDE SEQUENCE</scope>
</reference>
<dbReference type="PANTHER" id="PTHR36435">
    <property type="entry name" value="SLR1288 PROTEIN"/>
    <property type="match status" value="1"/>
</dbReference>
<dbReference type="InterPro" id="IPR003675">
    <property type="entry name" value="Rce1/LyrA-like_dom"/>
</dbReference>
<feature type="domain" description="CAAX prenyl protease 2/Lysostaphin resistance protein A-like" evidence="2">
    <location>
        <begin position="68"/>
        <end position="153"/>
    </location>
</feature>
<keyword evidence="1" id="KW-0812">Transmembrane</keyword>
<dbReference type="EMBL" id="LAZR01038572">
    <property type="protein sequence ID" value="KKL19209.1"/>
    <property type="molecule type" value="Genomic_DNA"/>
</dbReference>
<dbReference type="GO" id="GO:0080120">
    <property type="term" value="P:CAAX-box protein maturation"/>
    <property type="evidence" value="ECO:0007669"/>
    <property type="project" value="UniProtKB-ARBA"/>
</dbReference>
<evidence type="ECO:0000259" key="2">
    <source>
        <dbReference type="Pfam" id="PF02517"/>
    </source>
</evidence>
<evidence type="ECO:0000256" key="1">
    <source>
        <dbReference type="SAM" id="Phobius"/>
    </source>
</evidence>